<name>A0ACB8VF30_9TELE</name>
<gene>
    <name evidence="1" type="ORF">L3Q82_018807</name>
</gene>
<comment type="caution">
    <text evidence="1">The sequence shown here is derived from an EMBL/GenBank/DDBJ whole genome shotgun (WGS) entry which is preliminary data.</text>
</comment>
<protein>
    <submittedName>
        <fullName evidence="1">Uncharacterized protein</fullName>
    </submittedName>
</protein>
<proteinExistence type="predicted"/>
<accession>A0ACB8VF30</accession>
<evidence type="ECO:0000313" key="1">
    <source>
        <dbReference type="EMBL" id="KAI3354275.1"/>
    </source>
</evidence>
<keyword evidence="2" id="KW-1185">Reference proteome</keyword>
<dbReference type="EMBL" id="CM041552">
    <property type="protein sequence ID" value="KAI3354275.1"/>
    <property type="molecule type" value="Genomic_DNA"/>
</dbReference>
<reference evidence="1" key="1">
    <citation type="submission" date="2022-04" db="EMBL/GenBank/DDBJ databases">
        <title>Jade perch genome.</title>
        <authorList>
            <person name="Chao B."/>
        </authorList>
    </citation>
    <scope>NUCLEOTIDE SEQUENCE</scope>
    <source>
        <strain evidence="1">CB-2022</strain>
    </source>
</reference>
<dbReference type="Proteomes" id="UP000831701">
    <property type="component" value="Chromosome 22"/>
</dbReference>
<sequence length="1664" mass="188897">MPKPPKDNAQTEVLNKLGLEAFWATPLDPASMLDISTWTLESHGPSEPKDLPKAFLQRLWLLSPDARIPCCKPLHDVLNNDNKSPEEKINGFEGESQCVINPLDLVTAVFMSANTFLQQEMAVHMVQCQFAVPLVLPNIDQEEPSRFLLWPLRGVVSQWMSHIPDKNRKVQEGDLASTYMPMVSCVKLGHCGVSKSQVLNNLISGLRSPSETFLHKGMDGGQLPRRLSNGLVEIGWYLPTGDTDRDIFPVPVVISNLRGDASTHEKYLSLLCQASSAVVVFCGNIREKEKQLLASCNDMASKLILIDLSDVDKNENRVVGFVDQSLEDMRLPNASVLQGRALSEDELATRLCEILKDLLPDKLKPVTIEAAAKFAEELGLNVDEGVICKKAMATVDEVLNGLDQGSTQFKEKQLPLQGPLWSKLAVIEKEERKQKKEGTDIDPQLQKEKKNILVELSSYKMTPAMKIFTNALFTTDKVERTCFLSWMKLRLQSIHNEKQNSPQGLFTDLQTENKDGIPEHDELENGVNYNPGDSDSFCTDSTFEEEQTEEQFETGKDLEQTTEKTTETQSQQREHLESAHNPVLEQQIYVTSNEKEIKCEEITEQQNKVCFEEQVSDPVFEDQNHSQPFEPSPTSLGLEHFLREMGLIFELTHISPGSGSHNVLRLPSLAVDLLLYGIPLELMDGDASNIPIHWLGCVFAELKRRLPQEQCRTRVLTNLGVHHAKNAQVLSALFGVKFPEGKTRSTRGVYMVVLHLPDNLRKDMECDFLLLIDVEGLCSVSPENNINTLILDNEMATVATGLSDVLMHNISSHADSEFETNFTVIVNALLRIKECGSIPICQILAQDEGISTVLQASQLRRVSEMLQTETGDRGNNNTDDHPAKKTTSCITFVKGPWCNLSLSEPVDKQYSKAVLKLKQNLFVALKKCASKFEATGLPEFMSRLSVVWDAVRAESFSVGLQNTDIALSFSLLCTELCQWETSFQKHMENWLMRATKKIFATKAKTLDATTQNDLLSELKDEGREEVKTEVDKIRSKVEAYLMKDDLKMDTFKPVIMSNVGDLQELATEEIIQRLETVNESHCSSTQLEKFETSLAKEQESKLLALLEKSKSAKVLLQDTDLEEEFEGVWGKTLSNFDFRPSETDDITARVTSILKENLISRGLQKHIKKLEDIGQNQTSSFQVYDEHFGYRSRLKHMFEDNNRLQRLEAQQLACNIIEEYNQFAANKSSSPADFSDCYITELLEIVDRDLKEKPMEIRSAFEVDLKVYLCNAACQDFQKLHDRYAKDRELLTCITATKNTYLAEFIYQFRKRDQCQRVAKAFMSIVIKPTVLDYIFRPLERHIVQEIQDKTQEFKSARAFHQSLLEALIKEDCFESFLEYLLSYDKFRLRKIQETVVAHLSESTYLDNWRQQRLGDIIGKVAAAVSETAEGTSGVLSDTKPLMERVCLTLEKDGDVYVNRASLEGPFFSITTEWDRFVTCLMELLAVMRLDLAQEFSQNVDISQLLQCLPVQPKDSLFNRVRGCNKQCPLCRAPCELEEMGHEAHSALLHRPIGIMPHNSDISSCTGCPESMTEDNPGQSKNKYNMYLVCMDLHSLHPDWSVLSEDPNNQIPIAYWRYVLVRFNERFAEEYKQEPAKIPQEWKKITEEEALYSVKEAFLSRQRY</sequence>
<evidence type="ECO:0000313" key="2">
    <source>
        <dbReference type="Proteomes" id="UP000831701"/>
    </source>
</evidence>
<organism evidence="1 2">
    <name type="scientific">Scortum barcoo</name>
    <name type="common">barcoo grunter</name>
    <dbReference type="NCBI Taxonomy" id="214431"/>
    <lineage>
        <taxon>Eukaryota</taxon>
        <taxon>Metazoa</taxon>
        <taxon>Chordata</taxon>
        <taxon>Craniata</taxon>
        <taxon>Vertebrata</taxon>
        <taxon>Euteleostomi</taxon>
        <taxon>Actinopterygii</taxon>
        <taxon>Neopterygii</taxon>
        <taxon>Teleostei</taxon>
        <taxon>Neoteleostei</taxon>
        <taxon>Acanthomorphata</taxon>
        <taxon>Eupercaria</taxon>
        <taxon>Centrarchiformes</taxon>
        <taxon>Terapontoidei</taxon>
        <taxon>Terapontidae</taxon>
        <taxon>Scortum</taxon>
    </lineage>
</organism>